<dbReference type="Proteomes" id="UP000182063">
    <property type="component" value="Chromosome"/>
</dbReference>
<dbReference type="EMBL" id="CP018221">
    <property type="protein sequence ID" value="API58369.1"/>
    <property type="molecule type" value="Genomic_DNA"/>
</dbReference>
<keyword evidence="3" id="KW-1185">Reference proteome</keyword>
<dbReference type="OrthoDB" id="9804721at2"/>
<name>A0A1L3ZRW9_9SPHN</name>
<evidence type="ECO:0000313" key="3">
    <source>
        <dbReference type="Proteomes" id="UP000182063"/>
    </source>
</evidence>
<dbReference type="RefSeq" id="WP_072595942.1">
    <property type="nucleotide sequence ID" value="NZ_CP018221.1"/>
</dbReference>
<protein>
    <recommendedName>
        <fullName evidence="1">UspA domain-containing protein</fullName>
    </recommendedName>
</protein>
<feature type="domain" description="UspA" evidence="1">
    <location>
        <begin position="185"/>
        <end position="267"/>
    </location>
</feature>
<dbReference type="CDD" id="cd00293">
    <property type="entry name" value="USP-like"/>
    <property type="match status" value="1"/>
</dbReference>
<reference evidence="3" key="1">
    <citation type="submission" date="2016-11" db="EMBL/GenBank/DDBJ databases">
        <title>Complete Genome Sequence of alachlor-degrading Sphingomonas sp. strain JJ-A5.</title>
        <authorList>
            <person name="Lee H."/>
            <person name="Ka J.-O."/>
        </authorList>
    </citation>
    <scope>NUCLEOTIDE SEQUENCE [LARGE SCALE GENOMIC DNA]</scope>
    <source>
        <strain evidence="3">JJ-A5</strain>
    </source>
</reference>
<dbReference type="STRING" id="1921510.BSL82_02815"/>
<dbReference type="AlphaFoldDB" id="A0A1L3ZRW9"/>
<dbReference type="Gene3D" id="3.40.50.12370">
    <property type="match status" value="1"/>
</dbReference>
<gene>
    <name evidence="2" type="ORF">BSL82_02815</name>
</gene>
<sequence length="269" mass="28725">MKNVLLLVHDDSGQEARLQCALDLTRALSGHLFCMDVVQVPVLVGAEFGAAQAQAMLLEDTRETEAANERKIKARLTVEDIAWNWRNGVGDMAPLLIEASNLVDVLVLNTALPSGSGPDMRWIISSVVTESGKPVLAVPPATKKLDVTGEALVAWNGSPPVAETLRAAVPLLSLAAGVKILQIGEAEGETAEEAAAYLSRHGIHARIERQDASVDGGSDGERLLAYCRSIEPAYCVMGAYGHGRIRESLFGGVTRLLLRDSPVPLFIGR</sequence>
<evidence type="ECO:0000259" key="1">
    <source>
        <dbReference type="Pfam" id="PF00582"/>
    </source>
</evidence>
<evidence type="ECO:0000313" key="2">
    <source>
        <dbReference type="EMBL" id="API58369.1"/>
    </source>
</evidence>
<dbReference type="Pfam" id="PF00582">
    <property type="entry name" value="Usp"/>
    <property type="match status" value="1"/>
</dbReference>
<proteinExistence type="predicted"/>
<dbReference type="KEGG" id="sphj:BSL82_02815"/>
<accession>A0A1L3ZRW9</accession>
<dbReference type="InterPro" id="IPR006016">
    <property type="entry name" value="UspA"/>
</dbReference>
<organism evidence="2 3">
    <name type="scientific">Tardibacter chloracetimidivorans</name>
    <dbReference type="NCBI Taxonomy" id="1921510"/>
    <lineage>
        <taxon>Bacteria</taxon>
        <taxon>Pseudomonadati</taxon>
        <taxon>Pseudomonadota</taxon>
        <taxon>Alphaproteobacteria</taxon>
        <taxon>Sphingomonadales</taxon>
        <taxon>Sphingomonadaceae</taxon>
        <taxon>Tardibacter</taxon>
    </lineage>
</organism>
<dbReference type="SUPFAM" id="SSF52402">
    <property type="entry name" value="Adenine nucleotide alpha hydrolases-like"/>
    <property type="match status" value="2"/>
</dbReference>